<feature type="compositionally biased region" description="Basic residues" evidence="1">
    <location>
        <begin position="1"/>
        <end position="11"/>
    </location>
</feature>
<sequence>MTAPRLHHGHDKVRFPRKPDQAMGVAASDVESHRPPVGNRIHSRRGVSLAARSPRRCASRDENLAKWLALTAPSHSSPDFRFRLLLLNADGIISAAVNAIVSIDTALPRAPFEIARDAVATWRGRCLDVFARTELAVSETLLVLAAVDGRGKAIKLPHLVGQRYDSLAAATGPEGNFAEEGKVVANAVLQFKEHDSLRSHLTHGVFTVTLDHRCSWHLVSHLLSLRAGRETRDLFVTQQEEAASLLRALEKNSLRLRSNLGQLRARFRRT</sequence>
<accession>A0ABS6XLF4</accession>
<feature type="region of interest" description="Disordered" evidence="1">
    <location>
        <begin position="1"/>
        <end position="39"/>
    </location>
</feature>
<proteinExistence type="predicted"/>
<gene>
    <name evidence="2" type="ORF">KY084_09185</name>
</gene>
<dbReference type="Proteomes" id="UP001197214">
    <property type="component" value="Unassembled WGS sequence"/>
</dbReference>
<dbReference type="EMBL" id="JAHWZX010000007">
    <property type="protein sequence ID" value="MBW4331044.1"/>
    <property type="molecule type" value="Genomic_DNA"/>
</dbReference>
<name>A0ABS6XLF4_9SPHN</name>
<dbReference type="RefSeq" id="WP_219238157.1">
    <property type="nucleotide sequence ID" value="NZ_JAHWZX010000007.1"/>
</dbReference>
<reference evidence="2 3" key="1">
    <citation type="submission" date="2021-07" db="EMBL/GenBank/DDBJ databases">
        <title>Stakelama flava sp. nov., a novel endophytic bacterium isolated from branch of Kandelia candel.</title>
        <authorList>
            <person name="Tuo L."/>
        </authorList>
    </citation>
    <scope>NUCLEOTIDE SEQUENCE [LARGE SCALE GENOMIC DNA]</scope>
    <source>
        <strain evidence="2 3">CBK3Z-3</strain>
    </source>
</reference>
<evidence type="ECO:0000313" key="2">
    <source>
        <dbReference type="EMBL" id="MBW4331044.1"/>
    </source>
</evidence>
<organism evidence="2 3">
    <name type="scientific">Stakelama flava</name>
    <dbReference type="NCBI Taxonomy" id="2860338"/>
    <lineage>
        <taxon>Bacteria</taxon>
        <taxon>Pseudomonadati</taxon>
        <taxon>Pseudomonadota</taxon>
        <taxon>Alphaproteobacteria</taxon>
        <taxon>Sphingomonadales</taxon>
        <taxon>Sphingomonadaceae</taxon>
        <taxon>Stakelama</taxon>
    </lineage>
</organism>
<keyword evidence="3" id="KW-1185">Reference proteome</keyword>
<protein>
    <submittedName>
        <fullName evidence="2">Uncharacterized protein</fullName>
    </submittedName>
</protein>
<evidence type="ECO:0000313" key="3">
    <source>
        <dbReference type="Proteomes" id="UP001197214"/>
    </source>
</evidence>
<comment type="caution">
    <text evidence="2">The sequence shown here is derived from an EMBL/GenBank/DDBJ whole genome shotgun (WGS) entry which is preliminary data.</text>
</comment>
<evidence type="ECO:0000256" key="1">
    <source>
        <dbReference type="SAM" id="MobiDB-lite"/>
    </source>
</evidence>